<feature type="compositionally biased region" description="Basic and acidic residues" evidence="1">
    <location>
        <begin position="86"/>
        <end position="101"/>
    </location>
</feature>
<dbReference type="AlphaFoldDB" id="A0A5A7QZD3"/>
<evidence type="ECO:0000256" key="1">
    <source>
        <dbReference type="SAM" id="MobiDB-lite"/>
    </source>
</evidence>
<organism evidence="2 3">
    <name type="scientific">Striga asiatica</name>
    <name type="common">Asiatic witchweed</name>
    <name type="synonym">Buchnera asiatica</name>
    <dbReference type="NCBI Taxonomy" id="4170"/>
    <lineage>
        <taxon>Eukaryota</taxon>
        <taxon>Viridiplantae</taxon>
        <taxon>Streptophyta</taxon>
        <taxon>Embryophyta</taxon>
        <taxon>Tracheophyta</taxon>
        <taxon>Spermatophyta</taxon>
        <taxon>Magnoliopsida</taxon>
        <taxon>eudicotyledons</taxon>
        <taxon>Gunneridae</taxon>
        <taxon>Pentapetalae</taxon>
        <taxon>asterids</taxon>
        <taxon>lamiids</taxon>
        <taxon>Lamiales</taxon>
        <taxon>Orobanchaceae</taxon>
        <taxon>Buchnereae</taxon>
        <taxon>Striga</taxon>
    </lineage>
</organism>
<feature type="region of interest" description="Disordered" evidence="1">
    <location>
        <begin position="25"/>
        <end position="104"/>
    </location>
</feature>
<dbReference type="Proteomes" id="UP000325081">
    <property type="component" value="Unassembled WGS sequence"/>
</dbReference>
<dbReference type="OrthoDB" id="1837086at2759"/>
<gene>
    <name evidence="2" type="ORF">STAS_27787</name>
</gene>
<evidence type="ECO:0000313" key="3">
    <source>
        <dbReference type="Proteomes" id="UP000325081"/>
    </source>
</evidence>
<protein>
    <submittedName>
        <fullName evidence="2">CTP synthase</fullName>
    </submittedName>
</protein>
<proteinExistence type="predicted"/>
<name>A0A5A7QZD3_STRAF</name>
<keyword evidence="3" id="KW-1185">Reference proteome</keyword>
<comment type="caution">
    <text evidence="2">The sequence shown here is derived from an EMBL/GenBank/DDBJ whole genome shotgun (WGS) entry which is preliminary data.</text>
</comment>
<dbReference type="EMBL" id="BKCP01009292">
    <property type="protein sequence ID" value="GER50479.1"/>
    <property type="molecule type" value="Genomic_DNA"/>
</dbReference>
<feature type="compositionally biased region" description="Acidic residues" evidence="1">
    <location>
        <begin position="56"/>
        <end position="79"/>
    </location>
</feature>
<sequence length="310" mass="33483">MGTRSPRGEARFRRGWTRFARVDFGGAVEDGEDGADGLAAADDLGGEADGLGDGVGGDDEDDEDFDDAGEGGEAVEDEAGAGLRGVEGKLGEPEEEARGEGPFKGAALGEAELVGEEGEELRLGVEGRDGADVAHGFAGDHARFRVGFRRVAGKTLESHAADLKGESHGEYTMLYIEPFCFTCAKFAKTRRGNVLSMSNETLHSTMKATMNEVRREVMFCSITDILSAIADFTSAASHHPPNSGSEIFSHDAKEVVLNEIRDHRVKSRSNIDKNVLLRFPLHSSRVPIIEHLNHVTHHYCKSGPYKARKN</sequence>
<accession>A0A5A7QZD3</accession>
<evidence type="ECO:0000313" key="2">
    <source>
        <dbReference type="EMBL" id="GER50479.1"/>
    </source>
</evidence>
<reference evidence="3" key="1">
    <citation type="journal article" date="2019" name="Curr. Biol.">
        <title>Genome Sequence of Striga asiatica Provides Insight into the Evolution of Plant Parasitism.</title>
        <authorList>
            <person name="Yoshida S."/>
            <person name="Kim S."/>
            <person name="Wafula E.K."/>
            <person name="Tanskanen J."/>
            <person name="Kim Y.M."/>
            <person name="Honaas L."/>
            <person name="Yang Z."/>
            <person name="Spallek T."/>
            <person name="Conn C.E."/>
            <person name="Ichihashi Y."/>
            <person name="Cheong K."/>
            <person name="Cui S."/>
            <person name="Der J.P."/>
            <person name="Gundlach H."/>
            <person name="Jiao Y."/>
            <person name="Hori C."/>
            <person name="Ishida J.K."/>
            <person name="Kasahara H."/>
            <person name="Kiba T."/>
            <person name="Kim M.S."/>
            <person name="Koo N."/>
            <person name="Laohavisit A."/>
            <person name="Lee Y.H."/>
            <person name="Lumba S."/>
            <person name="McCourt P."/>
            <person name="Mortimer J.C."/>
            <person name="Mutuku J.M."/>
            <person name="Nomura T."/>
            <person name="Sasaki-Sekimoto Y."/>
            <person name="Seto Y."/>
            <person name="Wang Y."/>
            <person name="Wakatake T."/>
            <person name="Sakakibara H."/>
            <person name="Demura T."/>
            <person name="Yamaguchi S."/>
            <person name="Yoneyama K."/>
            <person name="Manabe R.I."/>
            <person name="Nelson D.C."/>
            <person name="Schulman A.H."/>
            <person name="Timko M.P."/>
            <person name="dePamphilis C.W."/>
            <person name="Choi D."/>
            <person name="Shirasu K."/>
        </authorList>
    </citation>
    <scope>NUCLEOTIDE SEQUENCE [LARGE SCALE GENOMIC DNA]</scope>
    <source>
        <strain evidence="3">cv. UVA1</strain>
    </source>
</reference>